<evidence type="ECO:0000256" key="3">
    <source>
        <dbReference type="ARBA" id="ARBA00022695"/>
    </source>
</evidence>
<dbReference type="SUPFAM" id="SSF52540">
    <property type="entry name" value="P-loop containing nucleoside triphosphate hydrolases"/>
    <property type="match status" value="1"/>
</dbReference>
<accession>C0QS77</accession>
<dbReference type="PaxDb" id="123214-PERMA_1759"/>
<dbReference type="GO" id="GO:0003677">
    <property type="term" value="F:DNA binding"/>
    <property type="evidence" value="ECO:0007669"/>
    <property type="project" value="InterPro"/>
</dbReference>
<dbReference type="EC" id="2.7.7.7" evidence="1"/>
<dbReference type="InterPro" id="IPR005790">
    <property type="entry name" value="DNA_polIII_delta"/>
</dbReference>
<dbReference type="PANTHER" id="PTHR34388:SF1">
    <property type="entry name" value="DNA POLYMERASE III SUBUNIT DELTA"/>
    <property type="match status" value="1"/>
</dbReference>
<proteinExistence type="inferred from homology"/>
<evidence type="ECO:0000313" key="9">
    <source>
        <dbReference type="EMBL" id="ACO03392.1"/>
    </source>
</evidence>
<dbReference type="Gene3D" id="1.20.272.10">
    <property type="match status" value="1"/>
</dbReference>
<evidence type="ECO:0000256" key="4">
    <source>
        <dbReference type="ARBA" id="ARBA00022705"/>
    </source>
</evidence>
<keyword evidence="10" id="KW-1185">Reference proteome</keyword>
<keyword evidence="4" id="KW-0235">DNA replication</keyword>
<evidence type="ECO:0000256" key="5">
    <source>
        <dbReference type="ARBA" id="ARBA00022932"/>
    </source>
</evidence>
<evidence type="ECO:0000256" key="6">
    <source>
        <dbReference type="ARBA" id="ARBA00034754"/>
    </source>
</evidence>
<evidence type="ECO:0000259" key="8">
    <source>
        <dbReference type="Pfam" id="PF21694"/>
    </source>
</evidence>
<reference evidence="9 10" key="1">
    <citation type="journal article" date="2009" name="J. Bacteriol.">
        <title>Complete and draft genome sequences of six members of the Aquificales.</title>
        <authorList>
            <person name="Reysenbach A.L."/>
            <person name="Hamamura N."/>
            <person name="Podar M."/>
            <person name="Griffiths E."/>
            <person name="Ferreira S."/>
            <person name="Hochstein R."/>
            <person name="Heidelberg J."/>
            <person name="Johnson J."/>
            <person name="Mead D."/>
            <person name="Pohorille A."/>
            <person name="Sarmiento M."/>
            <person name="Schweighofer K."/>
            <person name="Seshadri R."/>
            <person name="Voytek M.A."/>
        </authorList>
    </citation>
    <scope>NUCLEOTIDE SEQUENCE [LARGE SCALE GENOMIC DNA]</scope>
    <source>
        <strain evidence="10">DSM 14350 / EX-H1</strain>
    </source>
</reference>
<gene>
    <name evidence="9" type="primary">holA</name>
    <name evidence="9" type="ordered locus">PERMA_1759</name>
</gene>
<dbReference type="KEGG" id="pmx:PERMA_1759"/>
<name>C0QS77_PERMH</name>
<dbReference type="Pfam" id="PF21694">
    <property type="entry name" value="DNA_pol3_delta_C"/>
    <property type="match status" value="1"/>
</dbReference>
<dbReference type="eggNOG" id="COG1466">
    <property type="taxonomic scope" value="Bacteria"/>
</dbReference>
<comment type="catalytic activity">
    <reaction evidence="7">
        <text>DNA(n) + a 2'-deoxyribonucleoside 5'-triphosphate = DNA(n+1) + diphosphate</text>
        <dbReference type="Rhea" id="RHEA:22508"/>
        <dbReference type="Rhea" id="RHEA-COMP:17339"/>
        <dbReference type="Rhea" id="RHEA-COMP:17340"/>
        <dbReference type="ChEBI" id="CHEBI:33019"/>
        <dbReference type="ChEBI" id="CHEBI:61560"/>
        <dbReference type="ChEBI" id="CHEBI:173112"/>
        <dbReference type="EC" id="2.7.7.7"/>
    </reaction>
</comment>
<dbReference type="STRING" id="123214.PERMA_1759"/>
<dbReference type="PANTHER" id="PTHR34388">
    <property type="entry name" value="DNA POLYMERASE III SUBUNIT DELTA"/>
    <property type="match status" value="1"/>
</dbReference>
<dbReference type="GO" id="GO:0003887">
    <property type="term" value="F:DNA-directed DNA polymerase activity"/>
    <property type="evidence" value="ECO:0007669"/>
    <property type="project" value="UniProtKB-KW"/>
</dbReference>
<dbReference type="InterPro" id="IPR048466">
    <property type="entry name" value="DNA_pol3_delta-like_C"/>
</dbReference>
<sequence length="332" mass="38337">MAETNIIQLIKNFSFEDLLPVNLVYGKEELLKRQLIDKVKSFKGEDIHILWGDETSVKEIEEIFSSSSLFSKGNIAVLWDLESFIKNLKKGDTERFLDTLRKINSPDRFFIISNKDKLPAKEPYKSLKEIANIIVSAPLTPKAFVLSIKKKIEGNGKKIDDRTVLYLSSKLKNDLMYAKQEIEKLLLYVSDKDEITEEDIDKVVIPKIEENIFVFLNRFFSKDPKAVEIFINLIETTHHPFEVQSFLLGQLNKLLVFRSLLDEGKPLDAVFSQLGIKHPAQKGTFQKLVSVLSKEDLIEMIKELYKLEIQQKVYYSDIYESSTEYVIKMVNG</sequence>
<protein>
    <recommendedName>
        <fullName evidence="1">DNA-directed DNA polymerase</fullName>
        <ecNumber evidence="1">2.7.7.7</ecNumber>
    </recommendedName>
</protein>
<dbReference type="GO" id="GO:0006261">
    <property type="term" value="P:DNA-templated DNA replication"/>
    <property type="evidence" value="ECO:0007669"/>
    <property type="project" value="TreeGrafter"/>
</dbReference>
<dbReference type="EMBL" id="CP001230">
    <property type="protein sequence ID" value="ACO03392.1"/>
    <property type="molecule type" value="Genomic_DNA"/>
</dbReference>
<feature type="domain" description="DNA polymerase III delta subunit-like C-terminal" evidence="8">
    <location>
        <begin position="209"/>
        <end position="312"/>
    </location>
</feature>
<dbReference type="HOGENOM" id="CLU_072596_0_0_0"/>
<keyword evidence="2 9" id="KW-0808">Transferase</keyword>
<dbReference type="Gene3D" id="3.40.50.300">
    <property type="entry name" value="P-loop containing nucleotide triphosphate hydrolases"/>
    <property type="match status" value="1"/>
</dbReference>
<keyword evidence="3 9" id="KW-0548">Nucleotidyltransferase</keyword>
<evidence type="ECO:0000256" key="7">
    <source>
        <dbReference type="ARBA" id="ARBA00049244"/>
    </source>
</evidence>
<organism evidence="9 10">
    <name type="scientific">Persephonella marina (strain DSM 14350 / EX-H1)</name>
    <dbReference type="NCBI Taxonomy" id="123214"/>
    <lineage>
        <taxon>Bacteria</taxon>
        <taxon>Pseudomonadati</taxon>
        <taxon>Aquificota</taxon>
        <taxon>Aquificia</taxon>
        <taxon>Aquificales</taxon>
        <taxon>Hydrogenothermaceae</taxon>
        <taxon>Persephonella</taxon>
    </lineage>
</organism>
<dbReference type="Proteomes" id="UP000001366">
    <property type="component" value="Chromosome"/>
</dbReference>
<dbReference type="InterPro" id="IPR027417">
    <property type="entry name" value="P-loop_NTPase"/>
</dbReference>
<evidence type="ECO:0000313" key="10">
    <source>
        <dbReference type="Proteomes" id="UP000001366"/>
    </source>
</evidence>
<evidence type="ECO:0000256" key="1">
    <source>
        <dbReference type="ARBA" id="ARBA00012417"/>
    </source>
</evidence>
<dbReference type="RefSeq" id="WP_012675631.1">
    <property type="nucleotide sequence ID" value="NC_012440.1"/>
</dbReference>
<dbReference type="NCBIfam" id="TIGR01128">
    <property type="entry name" value="holA"/>
    <property type="match status" value="1"/>
</dbReference>
<dbReference type="InterPro" id="IPR008921">
    <property type="entry name" value="DNA_pol3_clamp-load_cplx_C"/>
</dbReference>
<comment type="similarity">
    <text evidence="6">Belongs to the DNA polymerase HolA subunit family.</text>
</comment>
<evidence type="ECO:0000256" key="2">
    <source>
        <dbReference type="ARBA" id="ARBA00022679"/>
    </source>
</evidence>
<keyword evidence="5" id="KW-0239">DNA-directed DNA polymerase</keyword>
<dbReference type="GO" id="GO:0009360">
    <property type="term" value="C:DNA polymerase III complex"/>
    <property type="evidence" value="ECO:0007669"/>
    <property type="project" value="TreeGrafter"/>
</dbReference>
<dbReference type="AlphaFoldDB" id="C0QS77"/>
<dbReference type="SUPFAM" id="SSF48019">
    <property type="entry name" value="post-AAA+ oligomerization domain-like"/>
    <property type="match status" value="1"/>
</dbReference>
<dbReference type="Gene3D" id="1.10.8.60">
    <property type="match status" value="1"/>
</dbReference>
<dbReference type="OrthoDB" id="10246at2"/>